<feature type="transmembrane region" description="Helical" evidence="1">
    <location>
        <begin position="310"/>
        <end position="328"/>
    </location>
</feature>
<dbReference type="OrthoDB" id="520167at2759"/>
<keyword evidence="1" id="KW-0472">Membrane</keyword>
<dbReference type="EMBL" id="LHPG02000003">
    <property type="protein sequence ID" value="PRW59882.1"/>
    <property type="molecule type" value="Genomic_DNA"/>
</dbReference>
<name>A0A2P6U0N5_CHLSO</name>
<keyword evidence="1" id="KW-1133">Transmembrane helix</keyword>
<reference evidence="2 3" key="1">
    <citation type="journal article" date="2018" name="Plant J.">
        <title>Genome sequences of Chlorella sorokiniana UTEX 1602 and Micractinium conductrix SAG 241.80: implications to maltose excretion by a green alga.</title>
        <authorList>
            <person name="Arriola M.B."/>
            <person name="Velmurugan N."/>
            <person name="Zhang Y."/>
            <person name="Plunkett M.H."/>
            <person name="Hondzo H."/>
            <person name="Barney B.M."/>
        </authorList>
    </citation>
    <scope>NUCLEOTIDE SEQUENCE [LARGE SCALE GENOMIC DNA]</scope>
    <source>
        <strain evidence="3">UTEX 1602</strain>
    </source>
</reference>
<proteinExistence type="predicted"/>
<dbReference type="AlphaFoldDB" id="A0A2P6U0N5"/>
<keyword evidence="1" id="KW-0812">Transmembrane</keyword>
<evidence type="ECO:0000313" key="3">
    <source>
        <dbReference type="Proteomes" id="UP000239899"/>
    </source>
</evidence>
<accession>A0A2P6U0N5</accession>
<comment type="caution">
    <text evidence="2">The sequence shown here is derived from an EMBL/GenBank/DDBJ whole genome shotgun (WGS) entry which is preliminary data.</text>
</comment>
<sequence length="414" mass="43074">MRVLHGVCLAHWEALQALIGRGGYAPEGDGAQTVATELATLIVRGPPALAVDAGVQQLLSKAVAFLQPATTAGDRGEGALRAGQVISEDIQPMLDSLLEAAVDAGIDQSHELLDAYQTAFIQAAVHLARGSLAHAIEHSVQAQVLPPARRLAAALLDWWRRPEAQPAAALELAQAAAARSCAYLRCANLGGEGGPAAGQGAGSQRCRVGGIAIVRLGHLLLGGATMTGPPEALHHAATPGWAGMLRDFMRLLLGTRILHVATVAVALQQPVLATTLQQALLLLASDVSGYCGSQLLSDPLTHRRLARLEGWLSTLLAGPLGLPLAGLPQAAATSGSNPRILCVSMLTFLNITMMLLLPVLLVAWRGAAWAAADAQLAALCSGQGLDWLHKLLLAHGLLSLLWLLSIAVGFDRGE</sequence>
<feature type="transmembrane region" description="Helical" evidence="1">
    <location>
        <begin position="340"/>
        <end position="364"/>
    </location>
</feature>
<protein>
    <submittedName>
        <fullName evidence="2">Uncharacterized protein</fullName>
    </submittedName>
</protein>
<evidence type="ECO:0000313" key="2">
    <source>
        <dbReference type="EMBL" id="PRW59882.1"/>
    </source>
</evidence>
<dbReference type="Proteomes" id="UP000239899">
    <property type="component" value="Unassembled WGS sequence"/>
</dbReference>
<feature type="transmembrane region" description="Helical" evidence="1">
    <location>
        <begin position="391"/>
        <end position="410"/>
    </location>
</feature>
<gene>
    <name evidence="2" type="ORF">C2E21_2002</name>
</gene>
<keyword evidence="3" id="KW-1185">Reference proteome</keyword>
<evidence type="ECO:0000256" key="1">
    <source>
        <dbReference type="SAM" id="Phobius"/>
    </source>
</evidence>
<organism evidence="2 3">
    <name type="scientific">Chlorella sorokiniana</name>
    <name type="common">Freshwater green alga</name>
    <dbReference type="NCBI Taxonomy" id="3076"/>
    <lineage>
        <taxon>Eukaryota</taxon>
        <taxon>Viridiplantae</taxon>
        <taxon>Chlorophyta</taxon>
        <taxon>core chlorophytes</taxon>
        <taxon>Trebouxiophyceae</taxon>
        <taxon>Chlorellales</taxon>
        <taxon>Chlorellaceae</taxon>
        <taxon>Chlorella clade</taxon>
        <taxon>Chlorella</taxon>
    </lineage>
</organism>